<dbReference type="AlphaFoldDB" id="A0A0D2L1G0"/>
<name>A0A0D2L1G0_9CHLO</name>
<reference evidence="2 3" key="1">
    <citation type="journal article" date="2013" name="BMC Genomics">
        <title>Reconstruction of the lipid metabolism for the microalga Monoraphidium neglectum from its genome sequence reveals characteristics suitable for biofuel production.</title>
        <authorList>
            <person name="Bogen C."/>
            <person name="Al-Dilaimi A."/>
            <person name="Albersmeier A."/>
            <person name="Wichmann J."/>
            <person name="Grundmann M."/>
            <person name="Rupp O."/>
            <person name="Lauersen K.J."/>
            <person name="Blifernez-Klassen O."/>
            <person name="Kalinowski J."/>
            <person name="Goesmann A."/>
            <person name="Mussgnug J.H."/>
            <person name="Kruse O."/>
        </authorList>
    </citation>
    <scope>NUCLEOTIDE SEQUENCE [LARGE SCALE GENOMIC DNA]</scope>
    <source>
        <strain evidence="2 3">SAG 48.87</strain>
    </source>
</reference>
<dbReference type="OrthoDB" id="199134at2759"/>
<keyword evidence="3" id="KW-1185">Reference proteome</keyword>
<proteinExistence type="predicted"/>
<dbReference type="RefSeq" id="XP_013900173.1">
    <property type="nucleotide sequence ID" value="XM_014044719.1"/>
</dbReference>
<evidence type="ECO:0000313" key="2">
    <source>
        <dbReference type="EMBL" id="KIZ01154.1"/>
    </source>
</evidence>
<organism evidence="2 3">
    <name type="scientific">Monoraphidium neglectum</name>
    <dbReference type="NCBI Taxonomy" id="145388"/>
    <lineage>
        <taxon>Eukaryota</taxon>
        <taxon>Viridiplantae</taxon>
        <taxon>Chlorophyta</taxon>
        <taxon>core chlorophytes</taxon>
        <taxon>Chlorophyceae</taxon>
        <taxon>CS clade</taxon>
        <taxon>Sphaeropleales</taxon>
        <taxon>Selenastraceae</taxon>
        <taxon>Monoraphidium</taxon>
    </lineage>
</organism>
<dbReference type="Pfam" id="PF17746">
    <property type="entry name" value="SfsA_N"/>
    <property type="match status" value="1"/>
</dbReference>
<sequence length="90" mass="9178">MQPEVVLHTYSGGLLPCTLVRRYKRFLADVTFDRGQSSATGGAYQGGGAEQGGGAATAVAETVVHCPNTGPMTGLLDRWAACGPASAPPT</sequence>
<dbReference type="EMBL" id="KK101363">
    <property type="protein sequence ID" value="KIZ01154.1"/>
    <property type="molecule type" value="Genomic_DNA"/>
</dbReference>
<evidence type="ECO:0000313" key="3">
    <source>
        <dbReference type="Proteomes" id="UP000054498"/>
    </source>
</evidence>
<feature type="domain" description="SfsA N-terminal OB" evidence="1">
    <location>
        <begin position="20"/>
        <end position="77"/>
    </location>
</feature>
<protein>
    <recommendedName>
        <fullName evidence="1">SfsA N-terminal OB domain-containing protein</fullName>
    </recommendedName>
</protein>
<dbReference type="KEGG" id="mng:MNEG_6806"/>
<evidence type="ECO:0000259" key="1">
    <source>
        <dbReference type="Pfam" id="PF17746"/>
    </source>
</evidence>
<dbReference type="Gene3D" id="2.40.50.580">
    <property type="match status" value="1"/>
</dbReference>
<gene>
    <name evidence="2" type="ORF">MNEG_6806</name>
</gene>
<dbReference type="GeneID" id="25739682"/>
<accession>A0A0D2L1G0</accession>
<dbReference type="Proteomes" id="UP000054498">
    <property type="component" value="Unassembled WGS sequence"/>
</dbReference>
<dbReference type="InterPro" id="IPR041465">
    <property type="entry name" value="SfsA_N"/>
</dbReference>